<dbReference type="GO" id="GO:0004791">
    <property type="term" value="F:thioredoxin-disulfide reductase (NADPH) activity"/>
    <property type="evidence" value="ECO:0007669"/>
    <property type="project" value="UniProtKB-EC"/>
</dbReference>
<evidence type="ECO:0000313" key="7">
    <source>
        <dbReference type="Proteomes" id="UP000005143"/>
    </source>
</evidence>
<keyword evidence="2" id="KW-0808">Transferase</keyword>
<dbReference type="InterPro" id="IPR029063">
    <property type="entry name" value="SAM-dependent_MTases_sf"/>
</dbReference>
<dbReference type="InterPro" id="IPR041698">
    <property type="entry name" value="Methyltransf_25"/>
</dbReference>
<dbReference type="PANTHER" id="PTHR43464">
    <property type="entry name" value="METHYLTRANSFERASE"/>
    <property type="match status" value="1"/>
</dbReference>
<keyword evidence="6" id="KW-0560">Oxidoreductase</keyword>
<feature type="domain" description="Methyltransferase" evidence="5">
    <location>
        <begin position="59"/>
        <end position="153"/>
    </location>
</feature>
<evidence type="ECO:0000313" key="6">
    <source>
        <dbReference type="EMBL" id="EHN10608.1"/>
    </source>
</evidence>
<evidence type="ECO:0000259" key="5">
    <source>
        <dbReference type="Pfam" id="PF13649"/>
    </source>
</evidence>
<dbReference type="Gene3D" id="3.40.50.150">
    <property type="entry name" value="Vaccinia Virus protein VP39"/>
    <property type="match status" value="1"/>
</dbReference>
<dbReference type="PATRIC" id="fig|1097667.3.peg.2507"/>
<dbReference type="GO" id="GO:0032259">
    <property type="term" value="P:methylation"/>
    <property type="evidence" value="ECO:0007669"/>
    <property type="project" value="UniProtKB-KW"/>
</dbReference>
<evidence type="ECO:0000256" key="3">
    <source>
        <dbReference type="ARBA" id="ARBA00022691"/>
    </source>
</evidence>
<keyword evidence="3" id="KW-0949">S-adenosyl-L-methionine</keyword>
<keyword evidence="7" id="KW-1185">Reference proteome</keyword>
<evidence type="ECO:0000256" key="2">
    <source>
        <dbReference type="ARBA" id="ARBA00022679"/>
    </source>
</evidence>
<organism evidence="6 7">
    <name type="scientific">Patulibacter medicamentivorans</name>
    <dbReference type="NCBI Taxonomy" id="1097667"/>
    <lineage>
        <taxon>Bacteria</taxon>
        <taxon>Bacillati</taxon>
        <taxon>Actinomycetota</taxon>
        <taxon>Thermoleophilia</taxon>
        <taxon>Solirubrobacterales</taxon>
        <taxon>Patulibacteraceae</taxon>
        <taxon>Patulibacter</taxon>
    </lineage>
</organism>
<dbReference type="GO" id="GO:0008168">
    <property type="term" value="F:methyltransferase activity"/>
    <property type="evidence" value="ECO:0007669"/>
    <property type="project" value="UniProtKB-KW"/>
</dbReference>
<comment type="caution">
    <text evidence="6">The sequence shown here is derived from an EMBL/GenBank/DDBJ whole genome shotgun (WGS) entry which is preliminary data.</text>
</comment>
<dbReference type="AlphaFoldDB" id="H0E6S5"/>
<keyword evidence="1" id="KW-0489">Methyltransferase</keyword>
<gene>
    <name evidence="6" type="ORF">PAI11_25260</name>
</gene>
<dbReference type="EMBL" id="AGUD01000209">
    <property type="protein sequence ID" value="EHN10608.1"/>
    <property type="molecule type" value="Genomic_DNA"/>
</dbReference>
<dbReference type="CDD" id="cd02440">
    <property type="entry name" value="AdoMet_MTases"/>
    <property type="match status" value="1"/>
</dbReference>
<dbReference type="EC" id="1.8.1.9" evidence="6"/>
<proteinExistence type="predicted"/>
<protein>
    <submittedName>
        <fullName evidence="6">Thioredoxin reductase</fullName>
        <ecNumber evidence="6">1.8.1.9</ecNumber>
    </submittedName>
</protein>
<evidence type="ECO:0000256" key="1">
    <source>
        <dbReference type="ARBA" id="ARBA00022603"/>
    </source>
</evidence>
<dbReference type="SUPFAM" id="SSF53335">
    <property type="entry name" value="S-adenosyl-L-methionine-dependent methyltransferases"/>
    <property type="match status" value="1"/>
</dbReference>
<dbReference type="Pfam" id="PF13649">
    <property type="entry name" value="Methyltransf_25"/>
    <property type="match status" value="1"/>
</dbReference>
<dbReference type="PANTHER" id="PTHR43464:SF19">
    <property type="entry name" value="UBIQUINONE BIOSYNTHESIS O-METHYLTRANSFERASE, MITOCHONDRIAL"/>
    <property type="match status" value="1"/>
</dbReference>
<feature type="region of interest" description="Disordered" evidence="4">
    <location>
        <begin position="1"/>
        <end position="20"/>
    </location>
</feature>
<dbReference type="Proteomes" id="UP000005143">
    <property type="component" value="Unassembled WGS sequence"/>
</dbReference>
<accession>H0E6S5</accession>
<sequence length="222" mass="24047">MLAEPRPRRHARSMQTTQHEDDAAQWWEAFYGEGRGRWSGKPNRSLVDEVSGLTPGTALDLGCGEGGDALWLAEQGWQVTAVDLSPSALARAARNHAAAGIAADAVSWEQRDIGVSLPAGRFDLVTATFLHSPVELPRTRILRAAADAVSPGGTLLVIGHMPSAAHPHVDLPTPDEVIRDLALPADGWRLRTNAVREVQHAFRDEPPTTRLDGVVRFERLPG</sequence>
<evidence type="ECO:0000256" key="4">
    <source>
        <dbReference type="SAM" id="MobiDB-lite"/>
    </source>
</evidence>
<name>H0E6S5_9ACTN</name>
<reference evidence="6 7" key="1">
    <citation type="journal article" date="2013" name="Biodegradation">
        <title>Quantitative proteomic analysis of ibuprofen-degrading Patulibacter sp. strain I11.</title>
        <authorList>
            <person name="Almeida B."/>
            <person name="Kjeldal H."/>
            <person name="Lolas I."/>
            <person name="Knudsen A.D."/>
            <person name="Carvalho G."/>
            <person name="Nielsen K.L."/>
            <person name="Barreto Crespo M.T."/>
            <person name="Stensballe A."/>
            <person name="Nielsen J.L."/>
        </authorList>
    </citation>
    <scope>NUCLEOTIDE SEQUENCE [LARGE SCALE GENOMIC DNA]</scope>
    <source>
        <strain evidence="6 7">I11</strain>
    </source>
</reference>